<feature type="transmembrane region" description="Helical" evidence="9">
    <location>
        <begin position="171"/>
        <end position="196"/>
    </location>
</feature>
<accession>A0A367XYJ7</accession>
<evidence type="ECO:0000256" key="6">
    <source>
        <dbReference type="ARBA" id="ARBA00023136"/>
    </source>
</evidence>
<feature type="transmembrane region" description="Helical" evidence="9">
    <location>
        <begin position="294"/>
        <end position="313"/>
    </location>
</feature>
<dbReference type="OrthoDB" id="9814202at2"/>
<feature type="transmembrane region" description="Helical" evidence="9">
    <location>
        <begin position="12"/>
        <end position="32"/>
    </location>
</feature>
<sequence>MDMSSAINTGWMLTATVAVTLMVPGLALYYGGLSRTKNILNTMIIVLSGFAVTAVLWVLYGYGLTLGNSIGGAGLLGNPDGLFGIQSLLGQETPEGAVPAILIAVFQLIFAGLTVAIIGGAVEGRMKFSAWLVFAGIWATLVYFPVAHWVFAFDSGDGSVIGGFIANKLKAVDFAGGTAVHMNAGVAALVLALFLGKRRDFPNVGRPGNLPIALVGAGLLMVGWYGFNGGSSGGINDSAGVALTNTLIAACTGLIGWLIVERATRKVATSLGAISGIIAGLVAITPAAASVSPLSALVIGLFGGAIAFWALGLKEKLGYDDALDAVAIHMFPGIFGTLAIGFLADPSSPTGETGIFYGGGFHLLGIQALAVAIVFVYTFVVTGIIAFAIKKTIGLRVPDSVESAGLDRTLHAETAYDFDDIRS</sequence>
<feature type="transmembrane region" description="Helical" evidence="9">
    <location>
        <begin position="39"/>
        <end position="60"/>
    </location>
</feature>
<evidence type="ECO:0000256" key="3">
    <source>
        <dbReference type="ARBA" id="ARBA00022448"/>
    </source>
</evidence>
<dbReference type="RefSeq" id="WP_114118299.1">
    <property type="nucleotide sequence ID" value="NZ_BMHU01000002.1"/>
</dbReference>
<dbReference type="Proteomes" id="UP000253508">
    <property type="component" value="Unassembled WGS sequence"/>
</dbReference>
<evidence type="ECO:0000313" key="11">
    <source>
        <dbReference type="EMBL" id="RCK58697.1"/>
    </source>
</evidence>
<evidence type="ECO:0000256" key="9">
    <source>
        <dbReference type="RuleBase" id="RU362002"/>
    </source>
</evidence>
<comment type="similarity">
    <text evidence="2 9">Belongs to the ammonia transporter channel (TC 1.A.11.2) family.</text>
</comment>
<name>A0A367XYJ7_9MICO</name>
<feature type="transmembrane region" description="Helical" evidence="9">
    <location>
        <begin position="239"/>
        <end position="260"/>
    </location>
</feature>
<dbReference type="SUPFAM" id="SSF111352">
    <property type="entry name" value="Ammonium transporter"/>
    <property type="match status" value="1"/>
</dbReference>
<evidence type="ECO:0000256" key="4">
    <source>
        <dbReference type="ARBA" id="ARBA00022692"/>
    </source>
</evidence>
<dbReference type="EMBL" id="QORO01000003">
    <property type="protein sequence ID" value="RCK58697.1"/>
    <property type="molecule type" value="Genomic_DNA"/>
</dbReference>
<dbReference type="Gene3D" id="1.10.3430.10">
    <property type="entry name" value="Ammonium transporter AmtB like domains"/>
    <property type="match status" value="1"/>
</dbReference>
<keyword evidence="12" id="KW-1185">Reference proteome</keyword>
<comment type="caution">
    <text evidence="11">The sequence shown here is derived from an EMBL/GenBank/DDBJ whole genome shotgun (WGS) entry which is preliminary data.</text>
</comment>
<feature type="domain" description="Ammonium transporter AmtB-like" evidence="10">
    <location>
        <begin position="11"/>
        <end position="416"/>
    </location>
</feature>
<dbReference type="PANTHER" id="PTHR43029:SF10">
    <property type="entry name" value="AMMONIUM TRANSPORTER MEP2"/>
    <property type="match status" value="1"/>
</dbReference>
<feature type="transmembrane region" description="Helical" evidence="9">
    <location>
        <begin position="364"/>
        <end position="389"/>
    </location>
</feature>
<gene>
    <name evidence="11" type="ORF">DTO57_11160</name>
</gene>
<dbReference type="GO" id="GO:0005886">
    <property type="term" value="C:plasma membrane"/>
    <property type="evidence" value="ECO:0007669"/>
    <property type="project" value="UniProtKB-SubCell"/>
</dbReference>
<evidence type="ECO:0000259" key="10">
    <source>
        <dbReference type="Pfam" id="PF00909"/>
    </source>
</evidence>
<feature type="transmembrane region" description="Helical" evidence="9">
    <location>
        <begin position="130"/>
        <end position="151"/>
    </location>
</feature>
<keyword evidence="3 9" id="KW-0813">Transport</keyword>
<dbReference type="InterPro" id="IPR001905">
    <property type="entry name" value="Ammonium_transpt"/>
</dbReference>
<dbReference type="InterPro" id="IPR029020">
    <property type="entry name" value="Ammonium/urea_transptr"/>
</dbReference>
<dbReference type="Pfam" id="PF00909">
    <property type="entry name" value="Ammonium_transp"/>
    <property type="match status" value="1"/>
</dbReference>
<keyword evidence="6 9" id="KW-0472">Membrane</keyword>
<evidence type="ECO:0000256" key="2">
    <source>
        <dbReference type="ARBA" id="ARBA00005887"/>
    </source>
</evidence>
<keyword evidence="7 9" id="KW-0924">Ammonia transport</keyword>
<feature type="transmembrane region" description="Helical" evidence="9">
    <location>
        <begin position="208"/>
        <end position="227"/>
    </location>
</feature>
<protein>
    <recommendedName>
        <fullName evidence="8 9">Ammonium transporter</fullName>
    </recommendedName>
</protein>
<dbReference type="PANTHER" id="PTHR43029">
    <property type="entry name" value="AMMONIUM TRANSPORTER MEP2"/>
    <property type="match status" value="1"/>
</dbReference>
<dbReference type="GO" id="GO:0008519">
    <property type="term" value="F:ammonium channel activity"/>
    <property type="evidence" value="ECO:0007669"/>
    <property type="project" value="InterPro"/>
</dbReference>
<evidence type="ECO:0000256" key="5">
    <source>
        <dbReference type="ARBA" id="ARBA00022989"/>
    </source>
</evidence>
<feature type="transmembrane region" description="Helical" evidence="9">
    <location>
        <begin position="267"/>
        <end position="288"/>
    </location>
</feature>
<dbReference type="InterPro" id="IPR024041">
    <property type="entry name" value="NH4_transpt_AmtB-like_dom"/>
</dbReference>
<keyword evidence="4 9" id="KW-0812">Transmembrane</keyword>
<dbReference type="PROSITE" id="PS01219">
    <property type="entry name" value="AMMONIUM_TRANSP"/>
    <property type="match status" value="1"/>
</dbReference>
<keyword evidence="5 9" id="KW-1133">Transmembrane helix</keyword>
<dbReference type="NCBIfam" id="TIGR00836">
    <property type="entry name" value="amt"/>
    <property type="match status" value="1"/>
</dbReference>
<dbReference type="InterPro" id="IPR018047">
    <property type="entry name" value="Ammonium_transpt_CS"/>
</dbReference>
<organism evidence="11 12">
    <name type="scientific">Microbacterium sorbitolivorans</name>
    <dbReference type="NCBI Taxonomy" id="1867410"/>
    <lineage>
        <taxon>Bacteria</taxon>
        <taxon>Bacillati</taxon>
        <taxon>Actinomycetota</taxon>
        <taxon>Actinomycetes</taxon>
        <taxon>Micrococcales</taxon>
        <taxon>Microbacteriaceae</taxon>
        <taxon>Microbacterium</taxon>
    </lineage>
</organism>
<evidence type="ECO:0000256" key="1">
    <source>
        <dbReference type="ARBA" id="ARBA00004141"/>
    </source>
</evidence>
<evidence type="ECO:0000313" key="12">
    <source>
        <dbReference type="Proteomes" id="UP000253508"/>
    </source>
</evidence>
<dbReference type="AlphaFoldDB" id="A0A367XYJ7"/>
<evidence type="ECO:0000256" key="8">
    <source>
        <dbReference type="ARBA" id="ARBA00050025"/>
    </source>
</evidence>
<reference evidence="11 12" key="1">
    <citation type="submission" date="2018-07" db="EMBL/GenBank/DDBJ databases">
        <title>Microbacterium endoborsara sp. nov., a novel actinobacterium isolated from Borszczowia aralocaspica.</title>
        <authorList>
            <person name="An D."/>
        </authorList>
    </citation>
    <scope>NUCLEOTIDE SEQUENCE [LARGE SCALE GENOMIC DNA]</scope>
    <source>
        <strain evidence="11 12">C1.15228</strain>
    </source>
</reference>
<evidence type="ECO:0000256" key="7">
    <source>
        <dbReference type="ARBA" id="ARBA00023177"/>
    </source>
</evidence>
<comment type="subcellular location">
    <subcellularLocation>
        <location evidence="9">Cell membrane</location>
        <topology evidence="9">Multi-pass membrane protein</topology>
    </subcellularLocation>
    <subcellularLocation>
        <location evidence="1">Membrane</location>
        <topology evidence="1">Multi-pass membrane protein</topology>
    </subcellularLocation>
</comment>
<proteinExistence type="inferred from homology"/>
<feature type="transmembrane region" description="Helical" evidence="9">
    <location>
        <begin position="325"/>
        <end position="344"/>
    </location>
</feature>
<feature type="transmembrane region" description="Helical" evidence="9">
    <location>
        <begin position="97"/>
        <end position="118"/>
    </location>
</feature>